<dbReference type="GO" id="GO:0022904">
    <property type="term" value="P:respiratory electron transport chain"/>
    <property type="evidence" value="ECO:0007669"/>
    <property type="project" value="TreeGrafter"/>
</dbReference>
<dbReference type="Gene3D" id="3.40.228.10">
    <property type="entry name" value="Dimethylsulfoxide Reductase, domain 2"/>
    <property type="match status" value="2"/>
</dbReference>
<evidence type="ECO:0000313" key="3">
    <source>
        <dbReference type="EMBL" id="RLE54908.1"/>
    </source>
</evidence>
<protein>
    <submittedName>
        <fullName evidence="3">Formylmethanofuran dehydrogenase subunit B</fullName>
    </submittedName>
</protein>
<dbReference type="AlphaFoldDB" id="A0A497F7A1"/>
<accession>A0A497F7A1</accession>
<dbReference type="SUPFAM" id="SSF53706">
    <property type="entry name" value="Formate dehydrogenase/DMSO reductase, domains 1-3"/>
    <property type="match status" value="1"/>
</dbReference>
<keyword evidence="1" id="KW-0560">Oxidoreductase</keyword>
<proteinExistence type="predicted"/>
<dbReference type="GO" id="GO:0016020">
    <property type="term" value="C:membrane"/>
    <property type="evidence" value="ECO:0007669"/>
    <property type="project" value="TreeGrafter"/>
</dbReference>
<organism evidence="3 4">
    <name type="scientific">Thermoproteota archaeon</name>
    <dbReference type="NCBI Taxonomy" id="2056631"/>
    <lineage>
        <taxon>Archaea</taxon>
        <taxon>Thermoproteota</taxon>
    </lineage>
</organism>
<dbReference type="PANTHER" id="PTHR43105:SF14">
    <property type="entry name" value="FORMATE DEHYDROGENASE H"/>
    <property type="match status" value="1"/>
</dbReference>
<comment type="caution">
    <text evidence="3">The sequence shown here is derived from an EMBL/GenBank/DDBJ whole genome shotgun (WGS) entry which is preliminary data.</text>
</comment>
<evidence type="ECO:0000256" key="1">
    <source>
        <dbReference type="ARBA" id="ARBA00023002"/>
    </source>
</evidence>
<dbReference type="GO" id="GO:0018493">
    <property type="term" value="F:formylmethanofuran dehydrogenase activity"/>
    <property type="evidence" value="ECO:0007669"/>
    <property type="project" value="InterPro"/>
</dbReference>
<evidence type="ECO:0000313" key="4">
    <source>
        <dbReference type="Proteomes" id="UP000269499"/>
    </source>
</evidence>
<dbReference type="Pfam" id="PF00384">
    <property type="entry name" value="Molybdopterin"/>
    <property type="match status" value="1"/>
</dbReference>
<dbReference type="InterPro" id="IPR016457">
    <property type="entry name" value="Formylmethanofuran_DH_bsu"/>
</dbReference>
<dbReference type="InterPro" id="IPR050123">
    <property type="entry name" value="Prok_molybdopt-oxidoreductase"/>
</dbReference>
<dbReference type="Gene3D" id="3.40.50.740">
    <property type="match status" value="1"/>
</dbReference>
<evidence type="ECO:0000259" key="2">
    <source>
        <dbReference type="Pfam" id="PF00384"/>
    </source>
</evidence>
<dbReference type="Gene3D" id="3.30.200.210">
    <property type="match status" value="1"/>
</dbReference>
<dbReference type="PANTHER" id="PTHR43105">
    <property type="entry name" value="RESPIRATORY NITRATE REDUCTASE"/>
    <property type="match status" value="1"/>
</dbReference>
<gene>
    <name evidence="3" type="ORF">DRJ26_01385</name>
</gene>
<dbReference type="GO" id="GO:0015948">
    <property type="term" value="P:methanogenesis"/>
    <property type="evidence" value="ECO:0007669"/>
    <property type="project" value="InterPro"/>
</dbReference>
<dbReference type="EMBL" id="QMRA01000014">
    <property type="protein sequence ID" value="RLE54908.1"/>
    <property type="molecule type" value="Genomic_DNA"/>
</dbReference>
<dbReference type="NCBIfam" id="TIGR03129">
    <property type="entry name" value="one_C_dehyd_B"/>
    <property type="match status" value="1"/>
</dbReference>
<dbReference type="CDD" id="cd02761">
    <property type="entry name" value="MopB_FmdB-FwdB"/>
    <property type="match status" value="1"/>
</dbReference>
<dbReference type="GO" id="GO:0003954">
    <property type="term" value="F:NADH dehydrogenase activity"/>
    <property type="evidence" value="ECO:0007669"/>
    <property type="project" value="TreeGrafter"/>
</dbReference>
<dbReference type="PIRSF" id="PIRSF005646">
    <property type="entry name" value="FwdB"/>
    <property type="match status" value="1"/>
</dbReference>
<dbReference type="InterPro" id="IPR006656">
    <property type="entry name" value="Mopterin_OxRdtase"/>
</dbReference>
<name>A0A497F7A1_9CREN</name>
<dbReference type="Proteomes" id="UP000269499">
    <property type="component" value="Unassembled WGS sequence"/>
</dbReference>
<feature type="domain" description="Molybdopterin oxidoreductase" evidence="2">
    <location>
        <begin position="97"/>
        <end position="470"/>
    </location>
</feature>
<reference evidence="3 4" key="1">
    <citation type="submission" date="2018-06" db="EMBL/GenBank/DDBJ databases">
        <title>Extensive metabolic versatility and redundancy in microbially diverse, dynamic hydrothermal sediments.</title>
        <authorList>
            <person name="Dombrowski N."/>
            <person name="Teske A."/>
            <person name="Baker B.J."/>
        </authorList>
    </citation>
    <scope>NUCLEOTIDE SEQUENCE [LARGE SCALE GENOMIC DNA]</scope>
    <source>
        <strain evidence="3">B20_G2</strain>
    </source>
</reference>
<sequence length="482" mass="52926">MPTFKGIRAELKVTDKAPPTQRELIITNFGIEAPSVEFEEIETQKPSGEKVYTSVICSFCGCLCDDLEVKVSNGRIVEVKRACPLGRSKIAHYLENRVLKPMIKIDGKFVETSLENAIKKTAEILVNASYPLIYGWSSTSTEAIRLGVELAELLGAALDNTSVMCHGPTILGVQEVGTVAATLGQIRNHADLMIYWGCNPFHAHPKHPARYSAMAKGAYVKTRKERKIIVIDVRETPTARIADLFIKVKPGGDYELIKALRMAINDLDIEVDEVSGVPTEKIYELSDIMRSAKFGALFFGLGVTMTKGKGRNIEEVIKLVQELNSWTKFVLMPMRGHYNVVGANMATLWATGFPFAVDFSRGYPRHNPGVTSATDLLLNGDVDAALIVASDPVAHFPAQAVKNLTKIPVITIDPKWNLTSLISQIVIPAAIVGVECEGSAYRMDKVPLRLKKLVDPPPGVPSDEEIMKMLIREIKKLKGVSA</sequence>